<dbReference type="InterPro" id="IPR041675">
    <property type="entry name" value="PH_5"/>
</dbReference>
<keyword evidence="8" id="KW-1185">Reference proteome</keyword>
<dbReference type="PROSITE" id="PS50003">
    <property type="entry name" value="PH_DOMAIN"/>
    <property type="match status" value="1"/>
</dbReference>
<dbReference type="Proteomes" id="UP000054196">
    <property type="component" value="Unassembled WGS sequence"/>
</dbReference>
<reference evidence="8" key="1">
    <citation type="journal article" date="2012" name="Science">
        <title>The Paleozoic origin of enzymatic lignin decomposition reconstructed from 31 fungal genomes.</title>
        <authorList>
            <person name="Floudas D."/>
            <person name="Binder M."/>
            <person name="Riley R."/>
            <person name="Barry K."/>
            <person name="Blanchette R.A."/>
            <person name="Henrissat B."/>
            <person name="Martinez A.T."/>
            <person name="Otillar R."/>
            <person name="Spatafora J.W."/>
            <person name="Yadav J.S."/>
            <person name="Aerts A."/>
            <person name="Benoit I."/>
            <person name="Boyd A."/>
            <person name="Carlson A."/>
            <person name="Copeland A."/>
            <person name="Coutinho P.M."/>
            <person name="de Vries R.P."/>
            <person name="Ferreira P."/>
            <person name="Findley K."/>
            <person name="Foster B."/>
            <person name="Gaskell J."/>
            <person name="Glotzer D."/>
            <person name="Gorecki P."/>
            <person name="Heitman J."/>
            <person name="Hesse C."/>
            <person name="Hori C."/>
            <person name="Igarashi K."/>
            <person name="Jurgens J.A."/>
            <person name="Kallen N."/>
            <person name="Kersten P."/>
            <person name="Kohler A."/>
            <person name="Kuees U."/>
            <person name="Kumar T.K.A."/>
            <person name="Kuo A."/>
            <person name="LaButti K."/>
            <person name="Larrondo L.F."/>
            <person name="Lindquist E."/>
            <person name="Ling A."/>
            <person name="Lombard V."/>
            <person name="Lucas S."/>
            <person name="Lundell T."/>
            <person name="Martin R."/>
            <person name="McLaughlin D.J."/>
            <person name="Morgenstern I."/>
            <person name="Morin E."/>
            <person name="Murat C."/>
            <person name="Nagy L.G."/>
            <person name="Nolan M."/>
            <person name="Ohm R.A."/>
            <person name="Patyshakuliyeva A."/>
            <person name="Rokas A."/>
            <person name="Ruiz-Duenas F.J."/>
            <person name="Sabat G."/>
            <person name="Salamov A."/>
            <person name="Samejima M."/>
            <person name="Schmutz J."/>
            <person name="Slot J.C."/>
            <person name="St John F."/>
            <person name="Stenlid J."/>
            <person name="Sun H."/>
            <person name="Sun S."/>
            <person name="Syed K."/>
            <person name="Tsang A."/>
            <person name="Wiebenga A."/>
            <person name="Young D."/>
            <person name="Pisabarro A."/>
            <person name="Eastwood D.C."/>
            <person name="Martin F."/>
            <person name="Cullen D."/>
            <person name="Grigoriev I.V."/>
            <person name="Hibbett D.S."/>
        </authorList>
    </citation>
    <scope>NUCLEOTIDE SEQUENCE [LARGE SCALE GENOMIC DNA]</scope>
    <source>
        <strain evidence="8">HHB-11173 SS5</strain>
    </source>
</reference>
<dbReference type="PROSITE" id="PS50219">
    <property type="entry name" value="CNH"/>
    <property type="match status" value="1"/>
</dbReference>
<dbReference type="OrthoDB" id="2272012at2759"/>
<dbReference type="Pfam" id="PF00780">
    <property type="entry name" value="CNH"/>
    <property type="match status" value="1"/>
</dbReference>
<dbReference type="EMBL" id="JH687552">
    <property type="protein sequence ID" value="EIN04849.1"/>
    <property type="molecule type" value="Genomic_DNA"/>
</dbReference>
<dbReference type="InterPro" id="IPR052233">
    <property type="entry name" value="Rho-type_GEFs"/>
</dbReference>
<sequence length="832" mass="93225">MDAELRSIAEQSAQPLTDEQLQSEEGLRAFQKGRLLETDEAWHRLLPTSALEALGSKEVKRQSQIFEIIKTERNYVRDLKLVRDIFVEPLRNADPPVIKKDRLRGFIKEVFWNMDEILAYHQRMLNGLFARQLEQHPFIHSISDVVLETALVFGEAYESYYKHYPLAKARHISEVNRNGDYAYFIQQRRLDPRLRKRDFNAFLIQPTNRLTQLKLQLSGVEKVTRQLYQTSDADRNDLGSSGPGNVSDDHTDISGLEVVQEVINGIIRTSQPGIDVADSKAKFWDLCESLVYQRGEIIDMDLYDEARTLVYSGPLARRQRTELDWHGWHDLHVALLDNNLLFTKEKRHTTGLLRRHVISRPIPLEYLRLGNFHDPPESRKKKDTEGRSPLGRLLAESEPMYPFTIYHASEKTKRRYTLYARSDEERKRWKSMLKEAQMVRKVNADANMWFAPQVVDDGFFRTSGSKSQVSPSSKFSGRISCASAFTSGSRQFIVVGAATGVFAAPRGVHDYRKVIPNVNATSMVCIPNFNKIIILQNGSLLSYSLDVLARAAQGLDDSGTLRKTATTVNSSQDGTVLFFRAGKVGNRTLLLYAAKSLLQVTLYAVEIVDQAANIQRGSPSPAFRQFGSPLSLPKDVHDLSPLIKTVAVCGERGILIVDPTNLGTSVMTVVPDFRGASQNAPLSSLKERCESAKALGLVRCSANELLVVYDAVGCYVDKHGVPSRSSGYLRWESTASTYAHRGDHVLLFSAEFIEIRNVASGRLVQVIEASEVRLLHSGFGSADPLLIAMAGSERDEHGASDKVAELVQTAELEPAPLTAADSSAAWEEWDMT</sequence>
<feature type="region of interest" description="Disordered" evidence="3">
    <location>
        <begin position="1"/>
        <end position="20"/>
    </location>
</feature>
<dbReference type="Gene3D" id="1.20.900.10">
    <property type="entry name" value="Dbl homology (DH) domain"/>
    <property type="match status" value="1"/>
</dbReference>
<dbReference type="eggNOG" id="KOG4305">
    <property type="taxonomic scope" value="Eukaryota"/>
</dbReference>
<dbReference type="GeneID" id="18876113"/>
<dbReference type="SMART" id="SM00233">
    <property type="entry name" value="PH"/>
    <property type="match status" value="1"/>
</dbReference>
<dbReference type="InterPro" id="IPR000219">
    <property type="entry name" value="DH_dom"/>
</dbReference>
<dbReference type="AlphaFoldDB" id="R7S4P9"/>
<proteinExistence type="predicted"/>
<dbReference type="OMA" id="RDQHPLI"/>
<dbReference type="InterPro" id="IPR001180">
    <property type="entry name" value="CNH_dom"/>
</dbReference>
<evidence type="ECO:0000259" key="6">
    <source>
        <dbReference type="PROSITE" id="PS50219"/>
    </source>
</evidence>
<feature type="domain" description="PH" evidence="4">
    <location>
        <begin position="308"/>
        <end position="438"/>
    </location>
</feature>
<keyword evidence="1" id="KW-0597">Phosphoprotein</keyword>
<dbReference type="RefSeq" id="XP_007387772.1">
    <property type="nucleotide sequence ID" value="XM_007387710.1"/>
</dbReference>
<evidence type="ECO:0000256" key="1">
    <source>
        <dbReference type="ARBA" id="ARBA00022553"/>
    </source>
</evidence>
<dbReference type="Pfam" id="PF00621">
    <property type="entry name" value="RhoGEF"/>
    <property type="match status" value="1"/>
</dbReference>
<dbReference type="InterPro" id="IPR011993">
    <property type="entry name" value="PH-like_dom_sf"/>
</dbReference>
<gene>
    <name evidence="7" type="ORF">PUNSTDRAFT_107696</name>
</gene>
<dbReference type="PROSITE" id="PS50010">
    <property type="entry name" value="DH_2"/>
    <property type="match status" value="1"/>
</dbReference>
<dbReference type="InterPro" id="IPR001849">
    <property type="entry name" value="PH_domain"/>
</dbReference>
<feature type="domain" description="CNH" evidence="6">
    <location>
        <begin position="476"/>
        <end position="782"/>
    </location>
</feature>
<dbReference type="Gene3D" id="2.30.29.30">
    <property type="entry name" value="Pleckstrin-homology domain (PH domain)/Phosphotyrosine-binding domain (PTB)"/>
    <property type="match status" value="1"/>
</dbReference>
<protein>
    <submittedName>
        <fullName evidence="7">Dbl domain-containing protein</fullName>
    </submittedName>
</protein>
<evidence type="ECO:0000313" key="7">
    <source>
        <dbReference type="EMBL" id="EIN04849.1"/>
    </source>
</evidence>
<evidence type="ECO:0000256" key="2">
    <source>
        <dbReference type="ARBA" id="ARBA00022658"/>
    </source>
</evidence>
<dbReference type="SMART" id="SM00036">
    <property type="entry name" value="CNH"/>
    <property type="match status" value="1"/>
</dbReference>
<dbReference type="KEGG" id="psq:PUNSTDRAFT_107696"/>
<dbReference type="SUPFAM" id="SSF48065">
    <property type="entry name" value="DBL homology domain (DH-domain)"/>
    <property type="match status" value="1"/>
</dbReference>
<dbReference type="Pfam" id="PF15405">
    <property type="entry name" value="PH_5"/>
    <property type="match status" value="1"/>
</dbReference>
<feature type="domain" description="DH" evidence="5">
    <location>
        <begin position="60"/>
        <end position="273"/>
    </location>
</feature>
<dbReference type="SUPFAM" id="SSF50729">
    <property type="entry name" value="PH domain-like"/>
    <property type="match status" value="1"/>
</dbReference>
<dbReference type="SMART" id="SM00325">
    <property type="entry name" value="RhoGEF"/>
    <property type="match status" value="1"/>
</dbReference>
<name>R7S4P9_PUNST</name>
<dbReference type="HOGENOM" id="CLU_005275_0_0_1"/>
<evidence type="ECO:0000256" key="3">
    <source>
        <dbReference type="SAM" id="MobiDB-lite"/>
    </source>
</evidence>
<dbReference type="PANTHER" id="PTHR46572">
    <property type="entry name" value="RHO1 GDP-GTP EXCHANGE PROTEIN 1-RELATED"/>
    <property type="match status" value="1"/>
</dbReference>
<feature type="compositionally biased region" description="Polar residues" evidence="3">
    <location>
        <begin position="9"/>
        <end position="20"/>
    </location>
</feature>
<keyword evidence="2" id="KW-0344">Guanine-nucleotide releasing factor</keyword>
<evidence type="ECO:0000259" key="5">
    <source>
        <dbReference type="PROSITE" id="PS50010"/>
    </source>
</evidence>
<dbReference type="GO" id="GO:0005085">
    <property type="term" value="F:guanyl-nucleotide exchange factor activity"/>
    <property type="evidence" value="ECO:0007669"/>
    <property type="project" value="UniProtKB-KW"/>
</dbReference>
<organism evidence="7 8">
    <name type="scientific">Punctularia strigosozonata (strain HHB-11173)</name>
    <name type="common">White-rot fungus</name>
    <dbReference type="NCBI Taxonomy" id="741275"/>
    <lineage>
        <taxon>Eukaryota</taxon>
        <taxon>Fungi</taxon>
        <taxon>Dikarya</taxon>
        <taxon>Basidiomycota</taxon>
        <taxon>Agaricomycotina</taxon>
        <taxon>Agaricomycetes</taxon>
        <taxon>Corticiales</taxon>
        <taxon>Punctulariaceae</taxon>
        <taxon>Punctularia</taxon>
    </lineage>
</organism>
<dbReference type="InterPro" id="IPR035899">
    <property type="entry name" value="DBL_dom_sf"/>
</dbReference>
<accession>R7S4P9</accession>
<evidence type="ECO:0000313" key="8">
    <source>
        <dbReference type="Proteomes" id="UP000054196"/>
    </source>
</evidence>
<dbReference type="CDD" id="cd00821">
    <property type="entry name" value="PH"/>
    <property type="match status" value="1"/>
</dbReference>
<dbReference type="PANTHER" id="PTHR46572:SF1">
    <property type="entry name" value="RHO1 GUANINE NUCLEOTIDE EXCHANGE FACTOR TUS1"/>
    <property type="match status" value="1"/>
</dbReference>
<evidence type="ECO:0000259" key="4">
    <source>
        <dbReference type="PROSITE" id="PS50003"/>
    </source>
</evidence>